<evidence type="ECO:0000256" key="8">
    <source>
        <dbReference type="PIRSR" id="PIRSR000862-1"/>
    </source>
</evidence>
<dbReference type="EnsemblMetazoa" id="XM_028282600.2">
    <property type="protein sequence ID" value="XP_028138401.1"/>
    <property type="gene ID" value="LOC114332822"/>
</dbReference>
<keyword evidence="9" id="KW-0812">Transmembrane</keyword>
<organism evidence="13">
    <name type="scientific">Diabrotica virgifera virgifera</name>
    <name type="common">western corn rootworm</name>
    <dbReference type="NCBI Taxonomy" id="50390"/>
    <lineage>
        <taxon>Eukaryota</taxon>
        <taxon>Metazoa</taxon>
        <taxon>Ecdysozoa</taxon>
        <taxon>Arthropoda</taxon>
        <taxon>Hexapoda</taxon>
        <taxon>Insecta</taxon>
        <taxon>Pterygota</taxon>
        <taxon>Neoptera</taxon>
        <taxon>Endopterygota</taxon>
        <taxon>Coleoptera</taxon>
        <taxon>Polyphaga</taxon>
        <taxon>Cucujiformia</taxon>
        <taxon>Chrysomeloidea</taxon>
        <taxon>Chrysomelidae</taxon>
        <taxon>Galerucinae</taxon>
        <taxon>Diabroticina</taxon>
        <taxon>Diabroticites</taxon>
        <taxon>Diabrotica</taxon>
    </lineage>
</organism>
<keyword evidence="5" id="KW-0443">Lipid metabolism</keyword>
<comment type="similarity">
    <text evidence="1 7">Belongs to the AB hydrolase superfamily. Lipase family.</text>
</comment>
<dbReference type="AlphaFoldDB" id="A0A6P7FQ97"/>
<dbReference type="InParanoid" id="A0A6P7FQ97"/>
<keyword evidence="4 7" id="KW-0442">Lipid degradation</keyword>
<evidence type="ECO:0000256" key="7">
    <source>
        <dbReference type="PIRNR" id="PIRNR000862"/>
    </source>
</evidence>
<evidence type="ECO:0000256" key="9">
    <source>
        <dbReference type="SAM" id="Phobius"/>
    </source>
</evidence>
<keyword evidence="2" id="KW-0732">Signal</keyword>
<evidence type="ECO:0000313" key="11">
    <source>
        <dbReference type="EnsemblMetazoa" id="XP_028138401.1"/>
    </source>
</evidence>
<reference evidence="11" key="2">
    <citation type="submission" date="2025-05" db="UniProtKB">
        <authorList>
            <consortium name="EnsemblMetazoa"/>
        </authorList>
    </citation>
    <scope>IDENTIFICATION</scope>
</reference>
<evidence type="ECO:0000256" key="3">
    <source>
        <dbReference type="ARBA" id="ARBA00022801"/>
    </source>
</evidence>
<dbReference type="GO" id="GO:0016788">
    <property type="term" value="F:hydrolase activity, acting on ester bonds"/>
    <property type="evidence" value="ECO:0007669"/>
    <property type="project" value="InterPro"/>
</dbReference>
<keyword evidence="9" id="KW-0472">Membrane</keyword>
<proteinExistence type="inferred from homology"/>
<evidence type="ECO:0000256" key="6">
    <source>
        <dbReference type="ARBA" id="ARBA00023180"/>
    </source>
</evidence>
<dbReference type="PIRSF" id="PIRSF000862">
    <property type="entry name" value="Steryl_ester_lip"/>
    <property type="match status" value="1"/>
</dbReference>
<dbReference type="PANTHER" id="PTHR11005">
    <property type="entry name" value="LYSOSOMAL ACID LIPASE-RELATED"/>
    <property type="match status" value="1"/>
</dbReference>
<dbReference type="InterPro" id="IPR029058">
    <property type="entry name" value="AB_hydrolase_fold"/>
</dbReference>
<keyword evidence="6" id="KW-0325">Glycoprotein</keyword>
<dbReference type="InterPro" id="IPR006693">
    <property type="entry name" value="AB_hydrolase_lipase"/>
</dbReference>
<dbReference type="GO" id="GO:0016042">
    <property type="term" value="P:lipid catabolic process"/>
    <property type="evidence" value="ECO:0007669"/>
    <property type="project" value="UniProtKB-KW"/>
</dbReference>
<keyword evidence="3 7" id="KW-0378">Hydrolase</keyword>
<feature type="transmembrane region" description="Helical" evidence="9">
    <location>
        <begin position="20"/>
        <end position="38"/>
    </location>
</feature>
<gene>
    <name evidence="13" type="primary">LOC114332822</name>
</gene>
<dbReference type="OrthoDB" id="9974421at2759"/>
<evidence type="ECO:0000313" key="12">
    <source>
        <dbReference type="Proteomes" id="UP001652700"/>
    </source>
</evidence>
<evidence type="ECO:0000256" key="4">
    <source>
        <dbReference type="ARBA" id="ARBA00022963"/>
    </source>
</evidence>
<dbReference type="SUPFAM" id="SSF53474">
    <property type="entry name" value="alpha/beta-Hydrolases"/>
    <property type="match status" value="1"/>
</dbReference>
<protein>
    <recommendedName>
        <fullName evidence="7">Lipase</fullName>
    </recommendedName>
</protein>
<sequence>MNVITTDALVSHINKVMTNMHFSILLVVLSICPLEVFLEKLNRAEELIRSVTSFGYPIESHQIETEDNYILTVFRIPHGRNTTSANNLPILLTHGMMGSAENYLWLGPERSLAYILADKGYDVWLMNCRGTGYSRQHKILNSNQKEFWDFSFHEIGMYDLPAAIDYILNATHQSSLYYVGHSQGCTTVFVMCSERPEYNDKLKLVIALAPGVIYKHFKQPLLSWLLHTVPLKQLEALAESMQLYQIPPPYFSDKDIRELATMLCVENKFLQKSCQAIFEMIAEVNVDHVDQVDIPSILSKLIETVSVRQAFHYGQLILSGNFQKYDYGSSINQQKYNSTSPPIYHLENVKFAAALFSGKGDNLVTPEDVKLLAKQLSNVVYYSNVPLRDFSHVDFIVNKNIENSVYKPILKLLERYK</sequence>
<dbReference type="Proteomes" id="UP001652700">
    <property type="component" value="Unplaced"/>
</dbReference>
<name>A0A6P7FQ97_DIAVI</name>
<dbReference type="RefSeq" id="XP_028138401.1">
    <property type="nucleotide sequence ID" value="XM_028282600.1"/>
</dbReference>
<dbReference type="KEGG" id="dvv:114332822"/>
<accession>A0A6P7FQ97</accession>
<evidence type="ECO:0000256" key="5">
    <source>
        <dbReference type="ARBA" id="ARBA00023098"/>
    </source>
</evidence>
<dbReference type="Pfam" id="PF04083">
    <property type="entry name" value="Abhydro_lipase"/>
    <property type="match status" value="1"/>
</dbReference>
<reference evidence="13" key="1">
    <citation type="submission" date="2025-04" db="UniProtKB">
        <authorList>
            <consortium name="RefSeq"/>
        </authorList>
    </citation>
    <scope>IDENTIFICATION</scope>
    <source>
        <tissue evidence="13">Whole insect</tissue>
    </source>
</reference>
<dbReference type="FunFam" id="3.40.50.1820:FF:000057">
    <property type="entry name" value="Lipase"/>
    <property type="match status" value="1"/>
</dbReference>
<keyword evidence="12" id="KW-1185">Reference proteome</keyword>
<feature type="active site" description="Charge relay system" evidence="8">
    <location>
        <position position="361"/>
    </location>
</feature>
<evidence type="ECO:0000313" key="13">
    <source>
        <dbReference type="RefSeq" id="XP_028138401.1"/>
    </source>
</evidence>
<feature type="active site" description="Nucleophile" evidence="8">
    <location>
        <position position="182"/>
    </location>
</feature>
<evidence type="ECO:0000256" key="1">
    <source>
        <dbReference type="ARBA" id="ARBA00010701"/>
    </source>
</evidence>
<evidence type="ECO:0000259" key="10">
    <source>
        <dbReference type="Pfam" id="PF04083"/>
    </source>
</evidence>
<dbReference type="Gene3D" id="3.40.50.1820">
    <property type="entry name" value="alpha/beta hydrolase"/>
    <property type="match status" value="1"/>
</dbReference>
<evidence type="ECO:0000256" key="2">
    <source>
        <dbReference type="ARBA" id="ARBA00022729"/>
    </source>
</evidence>
<dbReference type="GeneID" id="114332822"/>
<keyword evidence="9" id="KW-1133">Transmembrane helix</keyword>
<feature type="active site" description="Charge relay system" evidence="8">
    <location>
        <position position="392"/>
    </location>
</feature>
<dbReference type="InterPro" id="IPR025483">
    <property type="entry name" value="Lipase_euk"/>
</dbReference>
<feature type="domain" description="Partial AB-hydrolase lipase" evidence="10">
    <location>
        <begin position="51"/>
        <end position="104"/>
    </location>
</feature>